<evidence type="ECO:0000313" key="1">
    <source>
        <dbReference type="EMBL" id="MBY6366081.1"/>
    </source>
</evidence>
<dbReference type="RefSeq" id="WP_222683437.1">
    <property type="nucleotide sequence ID" value="NZ_JABUBS010000010.1"/>
</dbReference>
<gene>
    <name evidence="1" type="ORF">HQ603_04860</name>
</gene>
<reference evidence="1 2" key="1">
    <citation type="submission" date="2020-06" db="EMBL/GenBank/DDBJ databases">
        <title>Taxonomy, biology and ecology of Rhodococcus bacteria occurring in California pistachio and other woody hosts as revealed by genome sequence analyses.</title>
        <authorList>
            <person name="Gai Y."/>
            <person name="Riely B."/>
        </authorList>
    </citation>
    <scope>NUCLEOTIDE SEQUENCE [LARGE SCALE GENOMIC DNA]</scope>
    <source>
        <strain evidence="1 2">BP-281</strain>
    </source>
</reference>
<keyword evidence="2" id="KW-1185">Reference proteome</keyword>
<protein>
    <submittedName>
        <fullName evidence="1">Uncharacterized protein</fullName>
    </submittedName>
</protein>
<accession>A0ABS7P4H2</accession>
<comment type="caution">
    <text evidence="1">The sequence shown here is derived from an EMBL/GenBank/DDBJ whole genome shotgun (WGS) entry which is preliminary data.</text>
</comment>
<evidence type="ECO:0000313" key="2">
    <source>
        <dbReference type="Proteomes" id="UP000825228"/>
    </source>
</evidence>
<proteinExistence type="predicted"/>
<dbReference type="EMBL" id="JABUBU010000002">
    <property type="protein sequence ID" value="MBY6366081.1"/>
    <property type="molecule type" value="Genomic_DNA"/>
</dbReference>
<sequence length="46" mass="5421">MHGQLVWAWLTTHWFLPDDDTRNAALRRHHLSVPRSVALTARWSTL</sequence>
<name>A0ABS7P4H2_9NOCA</name>
<dbReference type="Proteomes" id="UP000825228">
    <property type="component" value="Unassembled WGS sequence"/>
</dbReference>
<organism evidence="1 2">
    <name type="scientific">Rhodococcoides corynebacterioides</name>
    <dbReference type="NCBI Taxonomy" id="53972"/>
    <lineage>
        <taxon>Bacteria</taxon>
        <taxon>Bacillati</taxon>
        <taxon>Actinomycetota</taxon>
        <taxon>Actinomycetes</taxon>
        <taxon>Mycobacteriales</taxon>
        <taxon>Nocardiaceae</taxon>
        <taxon>Rhodococcoides</taxon>
    </lineage>
</organism>